<dbReference type="RefSeq" id="WP_273925318.1">
    <property type="nucleotide sequence ID" value="NZ_JAMDGY010000049.1"/>
</dbReference>
<keyword evidence="3 6" id="KW-0812">Transmembrane</keyword>
<evidence type="ECO:0000256" key="5">
    <source>
        <dbReference type="ARBA" id="ARBA00023136"/>
    </source>
</evidence>
<protein>
    <submittedName>
        <fullName evidence="8">DMT family transporter</fullName>
    </submittedName>
</protein>
<feature type="transmembrane region" description="Helical" evidence="6">
    <location>
        <begin position="39"/>
        <end position="60"/>
    </location>
</feature>
<gene>
    <name evidence="8" type="ORF">M5G11_16210</name>
</gene>
<reference evidence="8 9" key="1">
    <citation type="submission" date="2022-05" db="EMBL/GenBank/DDBJ databases">
        <title>Novel Pseudomonas spp. Isolated from a Rainbow Trout Aquaculture Facility.</title>
        <authorList>
            <person name="Testerman T."/>
            <person name="Graf J."/>
        </authorList>
    </citation>
    <scope>NUCLEOTIDE SEQUENCE [LARGE SCALE GENOMIC DNA]</scope>
    <source>
        <strain evidence="8 9">ID681</strain>
    </source>
</reference>
<organism evidence="8 9">
    <name type="scientific">Pseudomonas fontis</name>
    <dbReference type="NCBI Taxonomy" id="2942633"/>
    <lineage>
        <taxon>Bacteria</taxon>
        <taxon>Pseudomonadati</taxon>
        <taxon>Pseudomonadota</taxon>
        <taxon>Gammaproteobacteria</taxon>
        <taxon>Pseudomonadales</taxon>
        <taxon>Pseudomonadaceae</taxon>
        <taxon>Pseudomonas</taxon>
    </lineage>
</organism>
<evidence type="ECO:0000259" key="7">
    <source>
        <dbReference type="Pfam" id="PF00892"/>
    </source>
</evidence>
<keyword evidence="5 6" id="KW-0472">Membrane</keyword>
<evidence type="ECO:0000313" key="9">
    <source>
        <dbReference type="Proteomes" id="UP001148203"/>
    </source>
</evidence>
<feature type="transmembrane region" description="Helical" evidence="6">
    <location>
        <begin position="157"/>
        <end position="175"/>
    </location>
</feature>
<feature type="transmembrane region" description="Helical" evidence="6">
    <location>
        <begin position="72"/>
        <end position="94"/>
    </location>
</feature>
<feature type="domain" description="EamA" evidence="7">
    <location>
        <begin position="161"/>
        <end position="298"/>
    </location>
</feature>
<dbReference type="SUPFAM" id="SSF103481">
    <property type="entry name" value="Multidrug resistance efflux transporter EmrE"/>
    <property type="match status" value="2"/>
</dbReference>
<feature type="transmembrane region" description="Helical" evidence="6">
    <location>
        <begin position="12"/>
        <end position="33"/>
    </location>
</feature>
<feature type="domain" description="EamA" evidence="7">
    <location>
        <begin position="11"/>
        <end position="142"/>
    </location>
</feature>
<evidence type="ECO:0000256" key="6">
    <source>
        <dbReference type="SAM" id="Phobius"/>
    </source>
</evidence>
<feature type="transmembrane region" description="Helical" evidence="6">
    <location>
        <begin position="127"/>
        <end position="145"/>
    </location>
</feature>
<feature type="transmembrane region" description="Helical" evidence="6">
    <location>
        <begin position="257"/>
        <end position="276"/>
    </location>
</feature>
<evidence type="ECO:0000256" key="2">
    <source>
        <dbReference type="ARBA" id="ARBA00007362"/>
    </source>
</evidence>
<dbReference type="Proteomes" id="UP001148203">
    <property type="component" value="Unassembled WGS sequence"/>
</dbReference>
<feature type="transmembrane region" description="Helical" evidence="6">
    <location>
        <begin position="282"/>
        <end position="301"/>
    </location>
</feature>
<accession>A0ABT5NVB5</accession>
<evidence type="ECO:0000256" key="1">
    <source>
        <dbReference type="ARBA" id="ARBA00004141"/>
    </source>
</evidence>
<dbReference type="InterPro" id="IPR037185">
    <property type="entry name" value="EmrE-like"/>
</dbReference>
<keyword evidence="4 6" id="KW-1133">Transmembrane helix</keyword>
<dbReference type="InterPro" id="IPR050638">
    <property type="entry name" value="AA-Vitamin_Transporters"/>
</dbReference>
<name>A0ABT5NVB5_9PSED</name>
<comment type="subcellular location">
    <subcellularLocation>
        <location evidence="1">Membrane</location>
        <topology evidence="1">Multi-pass membrane protein</topology>
    </subcellularLocation>
</comment>
<feature type="transmembrane region" description="Helical" evidence="6">
    <location>
        <begin position="100"/>
        <end position="120"/>
    </location>
</feature>
<sequence>MSPALRDDLPAYLKLLAVVLIWGGTFVAGRQLAGSVAPLLAASVRFLLASLVLGGLLALLPPLRRLPSRRQFGQLAVLGFFGVFVYNLCLFQGLQSVSASRASLIVALNPAAIALASAVLFKERLGLGRQLGIAVCLLGAGTVILGRDPQALGATQGVGQGDLLMLGCVLSWGVYSLFGRALIASLGALATVAWSVLLGSVMLFALAISQGALNLPALAALNRSDWFSLGYLGIVGSALAYYWYYQAIARIGPTRSGVFIALNPLSAVLFAALLLGEQLGPVMALGGALVLLGIVLCNWPGRVRPKA</sequence>
<evidence type="ECO:0000313" key="8">
    <source>
        <dbReference type="EMBL" id="MDD0992076.1"/>
    </source>
</evidence>
<evidence type="ECO:0000256" key="4">
    <source>
        <dbReference type="ARBA" id="ARBA00022989"/>
    </source>
</evidence>
<feature type="transmembrane region" description="Helical" evidence="6">
    <location>
        <begin position="182"/>
        <end position="206"/>
    </location>
</feature>
<dbReference type="Gene3D" id="1.10.3730.20">
    <property type="match status" value="1"/>
</dbReference>
<evidence type="ECO:0000256" key="3">
    <source>
        <dbReference type="ARBA" id="ARBA00022692"/>
    </source>
</evidence>
<dbReference type="PANTHER" id="PTHR32322:SF2">
    <property type="entry name" value="EAMA DOMAIN-CONTAINING PROTEIN"/>
    <property type="match status" value="1"/>
</dbReference>
<dbReference type="EMBL" id="JAMDGY010000049">
    <property type="protein sequence ID" value="MDD0992076.1"/>
    <property type="molecule type" value="Genomic_DNA"/>
</dbReference>
<feature type="transmembrane region" description="Helical" evidence="6">
    <location>
        <begin position="226"/>
        <end position="245"/>
    </location>
</feature>
<proteinExistence type="inferred from homology"/>
<comment type="similarity">
    <text evidence="2">Belongs to the EamA transporter family.</text>
</comment>
<dbReference type="PANTHER" id="PTHR32322">
    <property type="entry name" value="INNER MEMBRANE TRANSPORTER"/>
    <property type="match status" value="1"/>
</dbReference>
<dbReference type="Pfam" id="PF00892">
    <property type="entry name" value="EamA"/>
    <property type="match status" value="2"/>
</dbReference>
<dbReference type="InterPro" id="IPR000620">
    <property type="entry name" value="EamA_dom"/>
</dbReference>
<comment type="caution">
    <text evidence="8">The sequence shown here is derived from an EMBL/GenBank/DDBJ whole genome shotgun (WGS) entry which is preliminary data.</text>
</comment>
<keyword evidence="9" id="KW-1185">Reference proteome</keyword>